<feature type="compositionally biased region" description="Low complexity" evidence="12">
    <location>
        <begin position="486"/>
        <end position="496"/>
    </location>
</feature>
<keyword evidence="7 11" id="KW-0805">Transcription regulation</keyword>
<dbReference type="InterPro" id="IPR019775">
    <property type="entry name" value="WD40_repeat_CS"/>
</dbReference>
<proteinExistence type="inferred from homology"/>
<evidence type="ECO:0000313" key="16">
    <source>
        <dbReference type="Proteomes" id="UP001050691"/>
    </source>
</evidence>
<evidence type="ECO:0000256" key="2">
    <source>
        <dbReference type="ARBA" id="ARBA00007306"/>
    </source>
</evidence>
<dbReference type="PROSITE" id="PS50294">
    <property type="entry name" value="WD_REPEATS_REGION"/>
    <property type="match status" value="3"/>
</dbReference>
<gene>
    <name evidence="15" type="ORF">Clacol_005017</name>
</gene>
<dbReference type="AlphaFoldDB" id="A0AAV5AC54"/>
<dbReference type="EMBL" id="BPWL01000005">
    <property type="protein sequence ID" value="GJJ10789.1"/>
    <property type="molecule type" value="Genomic_DNA"/>
</dbReference>
<organism evidence="15 16">
    <name type="scientific">Clathrus columnatus</name>
    <dbReference type="NCBI Taxonomy" id="1419009"/>
    <lineage>
        <taxon>Eukaryota</taxon>
        <taxon>Fungi</taxon>
        <taxon>Dikarya</taxon>
        <taxon>Basidiomycota</taxon>
        <taxon>Agaricomycotina</taxon>
        <taxon>Agaricomycetes</taxon>
        <taxon>Phallomycetidae</taxon>
        <taxon>Phallales</taxon>
        <taxon>Clathraceae</taxon>
        <taxon>Clathrus</taxon>
    </lineage>
</organism>
<dbReference type="InterPro" id="IPR001680">
    <property type="entry name" value="WD40_rpt"/>
</dbReference>
<keyword evidence="3 11" id="KW-0678">Repressor</keyword>
<evidence type="ECO:0000256" key="7">
    <source>
        <dbReference type="ARBA" id="ARBA00023015"/>
    </source>
</evidence>
<dbReference type="PROSITE" id="PS00678">
    <property type="entry name" value="WD_REPEATS_1"/>
    <property type="match status" value="1"/>
</dbReference>
<evidence type="ECO:0000259" key="14">
    <source>
        <dbReference type="Pfam" id="PF24105"/>
    </source>
</evidence>
<dbReference type="GO" id="GO:0006338">
    <property type="term" value="P:chromatin remodeling"/>
    <property type="evidence" value="ECO:0007669"/>
    <property type="project" value="InterPro"/>
</dbReference>
<evidence type="ECO:0000256" key="9">
    <source>
        <dbReference type="ARBA" id="ARBA00023242"/>
    </source>
</evidence>
<feature type="domain" description="CAF1B/HIR1 beta-propeller" evidence="14">
    <location>
        <begin position="38"/>
        <end position="399"/>
    </location>
</feature>
<dbReference type="GO" id="GO:0000785">
    <property type="term" value="C:chromatin"/>
    <property type="evidence" value="ECO:0007669"/>
    <property type="project" value="TreeGrafter"/>
</dbReference>
<dbReference type="Gene3D" id="2.130.10.10">
    <property type="entry name" value="YVTN repeat-like/Quinoprotein amine dehydrogenase"/>
    <property type="match status" value="4"/>
</dbReference>
<reference evidence="15" key="1">
    <citation type="submission" date="2021-10" db="EMBL/GenBank/DDBJ databases">
        <title>De novo Genome Assembly of Clathrus columnatus (Basidiomycota, Fungi) Using Illumina and Nanopore Sequence Data.</title>
        <authorList>
            <person name="Ogiso-Tanaka E."/>
            <person name="Itagaki H."/>
            <person name="Hosoya T."/>
            <person name="Hosaka K."/>
        </authorList>
    </citation>
    <scope>NUCLEOTIDE SEQUENCE</scope>
    <source>
        <strain evidence="15">MO-923</strain>
    </source>
</reference>
<dbReference type="Pfam" id="PF24105">
    <property type="entry name" value="Beta-prop_CAF1B_HIR1"/>
    <property type="match status" value="1"/>
</dbReference>
<dbReference type="PANTHER" id="PTHR13831">
    <property type="entry name" value="MEMBER OF THE HIR1 FAMILY OF WD-REPEAT PROTEINS"/>
    <property type="match status" value="1"/>
</dbReference>
<sequence length="1017" mass="111288">MVSAANLRMSINLTLILESGEKDSKKRLSIFSIHVHPDGSRIATGGLDAKIRIWPTKPILYEDALESGFPTHLSTLSMHAGPVLTVRWAHSGKWLASGSDDTIVMIWDLDPNGGGKAWGSDEINIESWKPLKRLPGHESDVTDLAWAPEDRYLASVGLDSKVIVWCGLTLQQLVCLDSHQGFVKGVCWDPVGQFMATQSDDRTVKIWRAVDWGLEATITKPFKDSPGNTFFRRLSWSPDGAHITASNAMNNNGAVFVAAVIGRLNWTSDISLVGHENTVEVACYNPHIFLRNPKVLLTGVCAVYAFYWFSFSQFLCNQAPVTTSNICSRRFDMKKVVALGADDCSVSIWQTKSARPLIVTRNVFDRQILDLSWSLDGLTLYACSSDGSIAVFSFEEGEIEGIAPTSVQKQYLQKYGYVPAPPPTRAQDPLSQSEPHAIGTGEGFGSNSSFSTNGSGHINKLIARRGGKKRIQPTFVGTLGGGGSSGSPASSSQPTFTAPPQPPQRVTTPDRSFNQTFDSAINGIHSTATQGITSTPFGASRQPPPSNDEWRMYSSDSHQGMSAYHSTGDHTRRVSPSSMSLDNGGVGGPNIDVFNNSIESKSRRKPNDNMEVDIPRGRARTLGGDHVRESGAVREIRGDHDIAGGIAPSSNVRFRGDGWRDHVLSIPSVKTFLSVRVEGTEDVLEGANFDDGRPTEVLFVSNKQTQWLDYLHSPVIALAVTTDFCAVAMADGSLNVYSHTGRKMMLTITLTAPISFLEAAKSHLMAVTASGDLTVWNVKTQKAGFPPTSILPLFTEPNITIVNVGVRTNGIPIINLSSGVAHSYDPSLLAWVRISQGWWADGSDAWTGRQRNNSFISSRGIVAILEAGITELLPDRSLESIERATWWNAAKTLGHLEERQAASKLLDSPAEFKHSLLLYAKKLSEEGFRGKAEELIRELFGPVYWRPNSNRDEKWDPYVVGLSKRDLLREVLNIFGNASLLLSSSFAVNRFIVKGKTLQKLGTDWQDMLRRSAAEDI</sequence>
<dbReference type="GO" id="GO:0000417">
    <property type="term" value="C:HIR complex"/>
    <property type="evidence" value="ECO:0007669"/>
    <property type="project" value="TreeGrafter"/>
</dbReference>
<evidence type="ECO:0000256" key="11">
    <source>
        <dbReference type="RuleBase" id="RU364014"/>
    </source>
</evidence>
<dbReference type="InterPro" id="IPR036322">
    <property type="entry name" value="WD40_repeat_dom_sf"/>
</dbReference>
<dbReference type="InterPro" id="IPR015943">
    <property type="entry name" value="WD40/YVTN_repeat-like_dom_sf"/>
</dbReference>
<evidence type="ECO:0000256" key="5">
    <source>
        <dbReference type="ARBA" id="ARBA00022737"/>
    </source>
</evidence>
<comment type="caution">
    <text evidence="15">The sequence shown here is derived from an EMBL/GenBank/DDBJ whole genome shotgun (WGS) entry which is preliminary data.</text>
</comment>
<dbReference type="Proteomes" id="UP001050691">
    <property type="component" value="Unassembled WGS sequence"/>
</dbReference>
<protein>
    <recommendedName>
        <fullName evidence="11">Protein HIR</fullName>
    </recommendedName>
</protein>
<dbReference type="SUPFAM" id="SSF50978">
    <property type="entry name" value="WD40 repeat-like"/>
    <property type="match status" value="2"/>
</dbReference>
<evidence type="ECO:0000256" key="1">
    <source>
        <dbReference type="ARBA" id="ARBA00004123"/>
    </source>
</evidence>
<evidence type="ECO:0000256" key="6">
    <source>
        <dbReference type="ARBA" id="ARBA00022853"/>
    </source>
</evidence>
<keyword evidence="9 11" id="KW-0539">Nucleus</keyword>
<keyword evidence="4 10" id="KW-0853">WD repeat</keyword>
<dbReference type="PROSITE" id="PS50082">
    <property type="entry name" value="WD_REPEATS_2"/>
    <property type="match status" value="4"/>
</dbReference>
<feature type="region of interest" description="Disordered" evidence="12">
    <location>
        <begin position="558"/>
        <end position="588"/>
    </location>
</feature>
<feature type="compositionally biased region" description="Low complexity" evidence="12">
    <location>
        <begin position="445"/>
        <end position="456"/>
    </location>
</feature>
<evidence type="ECO:0000259" key="13">
    <source>
        <dbReference type="Pfam" id="PF07569"/>
    </source>
</evidence>
<dbReference type="CDD" id="cd00200">
    <property type="entry name" value="WD40"/>
    <property type="match status" value="1"/>
</dbReference>
<keyword evidence="6 11" id="KW-0156">Chromatin regulator</keyword>
<evidence type="ECO:0000256" key="12">
    <source>
        <dbReference type="SAM" id="MobiDB-lite"/>
    </source>
</evidence>
<dbReference type="GO" id="GO:0006355">
    <property type="term" value="P:regulation of DNA-templated transcription"/>
    <property type="evidence" value="ECO:0007669"/>
    <property type="project" value="InterPro"/>
</dbReference>
<keyword evidence="5 11" id="KW-0677">Repeat</keyword>
<feature type="repeat" description="WD" evidence="10">
    <location>
        <begin position="176"/>
        <end position="207"/>
    </location>
</feature>
<keyword evidence="16" id="KW-1185">Reference proteome</keyword>
<evidence type="ECO:0000256" key="3">
    <source>
        <dbReference type="ARBA" id="ARBA00022491"/>
    </source>
</evidence>
<evidence type="ECO:0000313" key="15">
    <source>
        <dbReference type="EMBL" id="GJJ10789.1"/>
    </source>
</evidence>
<name>A0AAV5AC54_9AGAM</name>
<dbReference type="GO" id="GO:0031491">
    <property type="term" value="F:nucleosome binding"/>
    <property type="evidence" value="ECO:0007669"/>
    <property type="project" value="TreeGrafter"/>
</dbReference>
<feature type="region of interest" description="Disordered" evidence="12">
    <location>
        <begin position="420"/>
        <end position="512"/>
    </location>
</feature>
<evidence type="ECO:0000256" key="8">
    <source>
        <dbReference type="ARBA" id="ARBA00023163"/>
    </source>
</evidence>
<evidence type="ECO:0000256" key="4">
    <source>
        <dbReference type="ARBA" id="ARBA00022574"/>
    </source>
</evidence>
<comment type="subcellular location">
    <subcellularLocation>
        <location evidence="1 11">Nucleus</location>
    </subcellularLocation>
</comment>
<feature type="repeat" description="WD" evidence="10">
    <location>
        <begin position="134"/>
        <end position="165"/>
    </location>
</feature>
<feature type="repeat" description="WD" evidence="10">
    <location>
        <begin position="76"/>
        <end position="110"/>
    </location>
</feature>
<dbReference type="GO" id="GO:0005634">
    <property type="term" value="C:nucleus"/>
    <property type="evidence" value="ECO:0007669"/>
    <property type="project" value="UniProtKB-SubCell"/>
</dbReference>
<keyword evidence="8 11" id="KW-0804">Transcription</keyword>
<evidence type="ECO:0000256" key="10">
    <source>
        <dbReference type="PROSITE-ProRule" id="PRU00221"/>
    </source>
</evidence>
<feature type="domain" description="Protein HIRA-like C-terminal" evidence="13">
    <location>
        <begin position="741"/>
        <end position="939"/>
    </location>
</feature>
<dbReference type="PANTHER" id="PTHR13831:SF0">
    <property type="entry name" value="PROTEIN HIRA"/>
    <property type="match status" value="1"/>
</dbReference>
<feature type="repeat" description="WD" evidence="10">
    <location>
        <begin position="30"/>
        <end position="54"/>
    </location>
</feature>
<dbReference type="InterPro" id="IPR031120">
    <property type="entry name" value="HIR1-like"/>
</dbReference>
<feature type="compositionally biased region" description="Basic residues" evidence="12">
    <location>
        <begin position="462"/>
        <end position="471"/>
    </location>
</feature>
<accession>A0AAV5AC54</accession>
<comment type="function">
    <text evidence="11">Required for replication-independent chromatin assembly and for the periodic repression of histone gene transcription during the cell cycle.</text>
</comment>
<dbReference type="Pfam" id="PF07569">
    <property type="entry name" value="Hira"/>
    <property type="match status" value="1"/>
</dbReference>
<dbReference type="SMART" id="SM00320">
    <property type="entry name" value="WD40"/>
    <property type="match status" value="7"/>
</dbReference>
<comment type="similarity">
    <text evidence="2 11">Belongs to the WD repeat HIR1 family.</text>
</comment>
<dbReference type="GO" id="GO:0006351">
    <property type="term" value="P:DNA-templated transcription"/>
    <property type="evidence" value="ECO:0007669"/>
    <property type="project" value="InterPro"/>
</dbReference>
<dbReference type="InterPro" id="IPR011494">
    <property type="entry name" value="HIRA-like_C"/>
</dbReference>
<dbReference type="InterPro" id="IPR055410">
    <property type="entry name" value="Beta-prop_CAF1B_HIR1"/>
</dbReference>